<evidence type="ECO:0000313" key="17">
    <source>
        <dbReference type="Proteomes" id="UP000501467"/>
    </source>
</evidence>
<accession>A0A081UFA8</accession>
<keyword evidence="11 12" id="KW-0407">Ion channel</keyword>
<keyword evidence="8 12" id="KW-1133">Transmembrane helix</keyword>
<dbReference type="PANTHER" id="PTHR30266:SF2">
    <property type="entry name" value="LARGE-CONDUCTANCE MECHANOSENSITIVE CHANNEL"/>
    <property type="match status" value="1"/>
</dbReference>
<evidence type="ECO:0000256" key="10">
    <source>
        <dbReference type="ARBA" id="ARBA00023136"/>
    </source>
</evidence>
<dbReference type="EMBL" id="CP054003">
    <property type="protein sequence ID" value="QKH85934.1"/>
    <property type="molecule type" value="Genomic_DNA"/>
</dbReference>
<dbReference type="NCBIfam" id="TIGR00220">
    <property type="entry name" value="mscL"/>
    <property type="match status" value="1"/>
</dbReference>
<comment type="subcellular location">
    <subcellularLocation>
        <location evidence="1 12">Cell membrane</location>
        <topology evidence="1 12">Multi-pass membrane protein</topology>
    </subcellularLocation>
</comment>
<evidence type="ECO:0000313" key="14">
    <source>
        <dbReference type="EMBL" id="QCQ35092.1"/>
    </source>
</evidence>
<dbReference type="SUPFAM" id="SSF81330">
    <property type="entry name" value="Gated mechanosensitive channel"/>
    <property type="match status" value="1"/>
</dbReference>
<evidence type="ECO:0000256" key="12">
    <source>
        <dbReference type="HAMAP-Rule" id="MF_00115"/>
    </source>
</evidence>
<comment type="similarity">
    <text evidence="2 12">Belongs to the MscL family.</text>
</comment>
<dbReference type="Gene3D" id="1.10.1200.120">
    <property type="entry name" value="Large-conductance mechanosensitive channel, MscL, domain 1"/>
    <property type="match status" value="1"/>
</dbReference>
<evidence type="ECO:0000313" key="15">
    <source>
        <dbReference type="EMBL" id="QKH85934.1"/>
    </source>
</evidence>
<keyword evidence="9 12" id="KW-0406">Ion transport</keyword>
<dbReference type="AlphaFoldDB" id="A0A081UFA8"/>
<dbReference type="InterPro" id="IPR037673">
    <property type="entry name" value="MSC/AndL"/>
</dbReference>
<sequence>MSRSSFLQDFKAFAMRGNVVDMAVGIIIGGAFGKIISSMVADIIMPPIGLLVGGTNFSELRWELEPARVVNGVERAAVTINYGNFIQTMLDFVIIAFAIFLFIRLLSNLRRKKEEAPLPPPAPSNEEKLLSEIRDLIKKQ</sequence>
<name>A0A081UFA8_BACFG</name>
<keyword evidence="10 12" id="KW-0472">Membrane</keyword>
<dbReference type="GO" id="GO:0005886">
    <property type="term" value="C:plasma membrane"/>
    <property type="evidence" value="ECO:0007669"/>
    <property type="project" value="UniProtKB-SubCell"/>
</dbReference>
<evidence type="ECO:0000256" key="3">
    <source>
        <dbReference type="ARBA" id="ARBA00011255"/>
    </source>
</evidence>
<evidence type="ECO:0000256" key="5">
    <source>
        <dbReference type="ARBA" id="ARBA00022475"/>
    </source>
</evidence>
<dbReference type="InterPro" id="IPR019823">
    <property type="entry name" value="Mechanosensitive_channel_CS"/>
</dbReference>
<dbReference type="InterPro" id="IPR036019">
    <property type="entry name" value="MscL_channel"/>
</dbReference>
<evidence type="ECO:0000256" key="8">
    <source>
        <dbReference type="ARBA" id="ARBA00022989"/>
    </source>
</evidence>
<proteinExistence type="inferred from homology"/>
<evidence type="ECO:0000256" key="11">
    <source>
        <dbReference type="ARBA" id="ARBA00023303"/>
    </source>
</evidence>
<comment type="subunit">
    <text evidence="3 12">Homopentamer.</text>
</comment>
<evidence type="ECO:0000256" key="6">
    <source>
        <dbReference type="ARBA" id="ARBA00022519"/>
    </source>
</evidence>
<dbReference type="PROSITE" id="PS01327">
    <property type="entry name" value="MSCL"/>
    <property type="match status" value="1"/>
</dbReference>
<evidence type="ECO:0000313" key="16">
    <source>
        <dbReference type="Proteomes" id="UP000028294"/>
    </source>
</evidence>
<feature type="transmembrane region" description="Helical" evidence="12">
    <location>
        <begin position="20"/>
        <end position="41"/>
    </location>
</feature>
<evidence type="ECO:0000256" key="9">
    <source>
        <dbReference type="ARBA" id="ARBA00023065"/>
    </source>
</evidence>
<dbReference type="EMBL" id="CP036553">
    <property type="protein sequence ID" value="QCQ35092.1"/>
    <property type="molecule type" value="Genomic_DNA"/>
</dbReference>
<dbReference type="HAMAP" id="MF_00115">
    <property type="entry name" value="MscL"/>
    <property type="match status" value="1"/>
</dbReference>
<keyword evidence="7 12" id="KW-0812">Transmembrane</keyword>
<evidence type="ECO:0000256" key="2">
    <source>
        <dbReference type="ARBA" id="ARBA00007254"/>
    </source>
</evidence>
<dbReference type="EMBL" id="JAPTZU010000007">
    <property type="protein sequence ID" value="MCZ2688447.1"/>
    <property type="molecule type" value="Genomic_DNA"/>
</dbReference>
<gene>
    <name evidence="12 13" type="primary">mscL</name>
    <name evidence="15" type="ORF">FOC69_16850</name>
    <name evidence="14" type="ORF">IA74_002695</name>
    <name evidence="13" type="ORF">O1433_13160</name>
</gene>
<dbReference type="Proteomes" id="UP001079672">
    <property type="component" value="Unassembled WGS sequence"/>
</dbReference>
<evidence type="ECO:0000256" key="1">
    <source>
        <dbReference type="ARBA" id="ARBA00004651"/>
    </source>
</evidence>
<comment type="function">
    <text evidence="12">Channel that opens in response to stretch forces in the membrane lipid bilayer. May participate in the regulation of osmotic pressure changes within the cell.</text>
</comment>
<dbReference type="GO" id="GO:0008381">
    <property type="term" value="F:mechanosensitive monoatomic ion channel activity"/>
    <property type="evidence" value="ECO:0007669"/>
    <property type="project" value="UniProtKB-UniRule"/>
</dbReference>
<dbReference type="InterPro" id="IPR001185">
    <property type="entry name" value="MS_channel"/>
</dbReference>
<keyword evidence="6" id="KW-0997">Cell inner membrane</keyword>
<dbReference type="GeneID" id="99669454"/>
<dbReference type="Proteomes" id="UP000501467">
    <property type="component" value="Chromosome"/>
</dbReference>
<keyword evidence="5 12" id="KW-1003">Cell membrane</keyword>
<dbReference type="RefSeq" id="WP_005781870.1">
    <property type="nucleotide sequence ID" value="NZ_CP018937.1"/>
</dbReference>
<dbReference type="Pfam" id="PF01741">
    <property type="entry name" value="MscL"/>
    <property type="match status" value="1"/>
</dbReference>
<dbReference type="Proteomes" id="UP000028294">
    <property type="component" value="Chromosome"/>
</dbReference>
<dbReference type="NCBIfam" id="NF001843">
    <property type="entry name" value="PRK00567.1-4"/>
    <property type="match status" value="1"/>
</dbReference>
<dbReference type="FunFam" id="1.10.1200.120:FF:000001">
    <property type="entry name" value="Large-conductance mechanosensitive channel"/>
    <property type="match status" value="1"/>
</dbReference>
<reference evidence="15 17" key="2">
    <citation type="submission" date="2020-05" db="EMBL/GenBank/DDBJ databases">
        <title>FDA dAtabase for Regulatory Grade micrObial Sequences (FDA-ARGOS): Supporting development and validation of Infectious Disease Dx tests.</title>
        <authorList>
            <person name="Bojja K."/>
            <person name="Kessler A."/>
            <person name="Tallon L."/>
            <person name="Sadzewicz L."/>
            <person name="Zhao X."/>
            <person name="Vavikolanu K."/>
            <person name="Mehta A."/>
            <person name="Aluvathingal J."/>
            <person name="Nadendla S."/>
            <person name="Myers T."/>
            <person name="Yan Y."/>
            <person name="Sichtig H."/>
        </authorList>
    </citation>
    <scope>NUCLEOTIDE SEQUENCE [LARGE SCALE GENOMIC DNA]</scope>
    <source>
        <strain evidence="15 17">FDAARGOS_763</strain>
    </source>
</reference>
<evidence type="ECO:0000256" key="4">
    <source>
        <dbReference type="ARBA" id="ARBA00022448"/>
    </source>
</evidence>
<protein>
    <recommendedName>
        <fullName evidence="12">Large-conductance mechanosensitive channel</fullName>
    </recommendedName>
</protein>
<evidence type="ECO:0000313" key="18">
    <source>
        <dbReference type="Proteomes" id="UP001079672"/>
    </source>
</evidence>
<dbReference type="PANTHER" id="PTHR30266">
    <property type="entry name" value="MECHANOSENSITIVE CHANNEL MSCL"/>
    <property type="match status" value="1"/>
</dbReference>
<evidence type="ECO:0000313" key="13">
    <source>
        <dbReference type="EMBL" id="MCZ2688447.1"/>
    </source>
</evidence>
<evidence type="ECO:0000256" key="7">
    <source>
        <dbReference type="ARBA" id="ARBA00022692"/>
    </source>
</evidence>
<keyword evidence="4 12" id="KW-0813">Transport</keyword>
<reference evidence="14 16" key="1">
    <citation type="submission" date="2019-03" db="EMBL/GenBank/DDBJ databases">
        <title>Complete genome assembly of MDR B. fragilis.</title>
        <authorList>
            <person name="Sydenham T.V."/>
            <person name="Hasman H."/>
            <person name="Justesen U.S."/>
        </authorList>
    </citation>
    <scope>NUCLEOTIDE SEQUENCE [LARGE SCALE GENOMIC DNA]</scope>
    <source>
        <strain evidence="14 16">DCMOUH0067B</strain>
    </source>
</reference>
<organism evidence="13 18">
    <name type="scientific">Bacteroides fragilis</name>
    <dbReference type="NCBI Taxonomy" id="817"/>
    <lineage>
        <taxon>Bacteria</taxon>
        <taxon>Pseudomonadati</taxon>
        <taxon>Bacteroidota</taxon>
        <taxon>Bacteroidia</taxon>
        <taxon>Bacteroidales</taxon>
        <taxon>Bacteroidaceae</taxon>
        <taxon>Bacteroides</taxon>
    </lineage>
</organism>
<dbReference type="PRINTS" id="PR01264">
    <property type="entry name" value="MECHCHANNEL"/>
</dbReference>
<feature type="transmembrane region" description="Helical" evidence="12">
    <location>
        <begin position="85"/>
        <end position="103"/>
    </location>
</feature>
<reference evidence="13" key="3">
    <citation type="submission" date="2022-12" db="EMBL/GenBank/DDBJ databases">
        <title>Development of a Multilocus Sequence Typing Scheme for Bacteroides fragilis Based on Whole Genome Sequencing Data and Clinical Application.</title>
        <authorList>
            <person name="Nielsen F.D."/>
            <person name="Justesen U.S."/>
        </authorList>
    </citation>
    <scope>NUCLEOTIDE SEQUENCE</scope>
    <source>
        <strain evidence="13">BF_AM_ODE_DK_2015_4</strain>
    </source>
</reference>